<dbReference type="EMBL" id="FOOQ01000001">
    <property type="protein sequence ID" value="SFF95787.1"/>
    <property type="molecule type" value="Genomic_DNA"/>
</dbReference>
<proteinExistence type="predicted"/>
<dbReference type="STRING" id="553467.SAMN04488063_0924"/>
<evidence type="ECO:0008006" key="4">
    <source>
        <dbReference type="Google" id="ProtNLM"/>
    </source>
</evidence>
<feature type="region of interest" description="Disordered" evidence="1">
    <location>
        <begin position="124"/>
        <end position="169"/>
    </location>
</feature>
<name>A0A1I2N226_9EURY</name>
<evidence type="ECO:0000256" key="1">
    <source>
        <dbReference type="SAM" id="MobiDB-lite"/>
    </source>
</evidence>
<reference evidence="3" key="1">
    <citation type="submission" date="2016-10" db="EMBL/GenBank/DDBJ databases">
        <authorList>
            <person name="Varghese N."/>
            <person name="Submissions S."/>
        </authorList>
    </citation>
    <scope>NUCLEOTIDE SEQUENCE [LARGE SCALE GENOMIC DNA]</scope>
    <source>
        <strain evidence="3">CGMCC 1.7739</strain>
    </source>
</reference>
<feature type="compositionally biased region" description="Basic and acidic residues" evidence="1">
    <location>
        <begin position="145"/>
        <end position="169"/>
    </location>
</feature>
<organism evidence="2 3">
    <name type="scientific">Halopelagius inordinatus</name>
    <dbReference type="NCBI Taxonomy" id="553467"/>
    <lineage>
        <taxon>Archaea</taxon>
        <taxon>Methanobacteriati</taxon>
        <taxon>Methanobacteriota</taxon>
        <taxon>Stenosarchaea group</taxon>
        <taxon>Halobacteria</taxon>
        <taxon>Halobacteriales</taxon>
        <taxon>Haloferacaceae</taxon>
    </lineage>
</organism>
<evidence type="ECO:0000313" key="2">
    <source>
        <dbReference type="EMBL" id="SFF95787.1"/>
    </source>
</evidence>
<dbReference type="Proteomes" id="UP000198876">
    <property type="component" value="Unassembled WGS sequence"/>
</dbReference>
<feature type="compositionally biased region" description="Basic and acidic residues" evidence="1">
    <location>
        <begin position="124"/>
        <end position="135"/>
    </location>
</feature>
<gene>
    <name evidence="2" type="ORF">SAMN04488063_0924</name>
</gene>
<dbReference type="InterPro" id="IPR055770">
    <property type="entry name" value="DUF7346"/>
</dbReference>
<sequence length="169" mass="18443">MQTVRDPAGKRYLLVKRSGEASRVRDPETGREEYRANDELTFEGTSPLVTAAAAVPDSVRRVLTATHGDRSLGLLVEMADRGPLSVVELLDAYDLCESDLHGLLGEFRAAGLLTETRVHGERGYDATETARDAVSHLRATADGPRSADGDDRFDPETTEAKTTEAEREE</sequence>
<keyword evidence="3" id="KW-1185">Reference proteome</keyword>
<dbReference type="AlphaFoldDB" id="A0A1I2N226"/>
<accession>A0A1I2N226</accession>
<dbReference type="Pfam" id="PF24037">
    <property type="entry name" value="DUF7346"/>
    <property type="match status" value="1"/>
</dbReference>
<evidence type="ECO:0000313" key="3">
    <source>
        <dbReference type="Proteomes" id="UP000198876"/>
    </source>
</evidence>
<protein>
    <recommendedName>
        <fullName evidence="4">HTH domain protein</fullName>
    </recommendedName>
</protein>